<dbReference type="EMBL" id="AK358137">
    <property type="protein sequence ID" value="BAJ89351.1"/>
    <property type="molecule type" value="mRNA"/>
</dbReference>
<sequence length="45" mass="4850">MDCQSRPTRLRTATAATAACVLPVRQHISYEGTGQAPSRPHRSGI</sequence>
<protein>
    <submittedName>
        <fullName evidence="1">Predicted protein</fullName>
    </submittedName>
</protein>
<name>F2D2N0_HORVV</name>
<proteinExistence type="evidence at transcript level"/>
<organism evidence="1">
    <name type="scientific">Hordeum vulgare subsp. vulgare</name>
    <name type="common">Domesticated barley</name>
    <dbReference type="NCBI Taxonomy" id="112509"/>
    <lineage>
        <taxon>Eukaryota</taxon>
        <taxon>Viridiplantae</taxon>
        <taxon>Streptophyta</taxon>
        <taxon>Embryophyta</taxon>
        <taxon>Tracheophyta</taxon>
        <taxon>Spermatophyta</taxon>
        <taxon>Magnoliopsida</taxon>
        <taxon>Liliopsida</taxon>
        <taxon>Poales</taxon>
        <taxon>Poaceae</taxon>
        <taxon>BOP clade</taxon>
        <taxon>Pooideae</taxon>
        <taxon>Triticodae</taxon>
        <taxon>Triticeae</taxon>
        <taxon>Hordeinae</taxon>
        <taxon>Hordeum</taxon>
    </lineage>
</organism>
<accession>F2D2N0</accession>
<dbReference type="AlphaFoldDB" id="F2D2N0"/>
<reference evidence="1" key="1">
    <citation type="journal article" date="2011" name="Plant Physiol.">
        <title>Comprehensive sequence analysis of 24,783 barley full-length cDNAs derived from 12 clone libraries.</title>
        <authorList>
            <person name="Matsumoto T."/>
            <person name="Tanaka T."/>
            <person name="Sakai H."/>
            <person name="Amano N."/>
            <person name="Kanamori H."/>
            <person name="Kurita K."/>
            <person name="Kikuta A."/>
            <person name="Kamiya K."/>
            <person name="Yamamoto M."/>
            <person name="Ikawa H."/>
            <person name="Fujii N."/>
            <person name="Hori K."/>
            <person name="Itoh T."/>
            <person name="Sato K."/>
        </authorList>
    </citation>
    <scope>NUCLEOTIDE SEQUENCE</scope>
    <source>
        <tissue evidence="1">Shoot</tissue>
    </source>
</reference>
<evidence type="ECO:0000313" key="1">
    <source>
        <dbReference type="EMBL" id="BAJ89351.1"/>
    </source>
</evidence>